<dbReference type="GO" id="GO:0008375">
    <property type="term" value="F:acetylglucosaminyltransferase activity"/>
    <property type="evidence" value="ECO:0007669"/>
    <property type="project" value="TreeGrafter"/>
</dbReference>
<keyword evidence="2" id="KW-1133">Transmembrane helix</keyword>
<protein>
    <submittedName>
        <fullName evidence="4">Exostosin-2</fullName>
    </submittedName>
</protein>
<comment type="caution">
    <text evidence="4">The sequence shown here is derived from an EMBL/GenBank/DDBJ whole genome shotgun (WGS) entry which is preliminary data.</text>
</comment>
<dbReference type="PANTHER" id="PTHR11062">
    <property type="entry name" value="EXOSTOSIN HEPARAN SULFATE GLYCOSYLTRANSFERASE -RELATED"/>
    <property type="match status" value="1"/>
</dbReference>
<dbReference type="PANTHER" id="PTHR11062:SF381">
    <property type="entry name" value="EXOSTOSIN-2"/>
    <property type="match status" value="1"/>
</dbReference>
<dbReference type="GO" id="GO:0050509">
    <property type="term" value="F:N-acetylglucosaminyl-proteoglycan 4-beta-glucuronosyltransferase activity"/>
    <property type="evidence" value="ECO:0007669"/>
    <property type="project" value="TreeGrafter"/>
</dbReference>
<evidence type="ECO:0000313" key="4">
    <source>
        <dbReference type="EMBL" id="GBM08419.1"/>
    </source>
</evidence>
<evidence type="ECO:0000256" key="2">
    <source>
        <dbReference type="SAM" id="Phobius"/>
    </source>
</evidence>
<evidence type="ECO:0000256" key="1">
    <source>
        <dbReference type="ARBA" id="ARBA00010271"/>
    </source>
</evidence>
<dbReference type="GO" id="GO:0005794">
    <property type="term" value="C:Golgi apparatus"/>
    <property type="evidence" value="ECO:0007669"/>
    <property type="project" value="TreeGrafter"/>
</dbReference>
<dbReference type="InterPro" id="IPR040911">
    <property type="entry name" value="Exostosin_GT47"/>
</dbReference>
<dbReference type="GO" id="GO:0015012">
    <property type="term" value="P:heparan sulfate proteoglycan biosynthetic process"/>
    <property type="evidence" value="ECO:0007669"/>
    <property type="project" value="UniProtKB-ARBA"/>
</dbReference>
<reference evidence="4 5" key="1">
    <citation type="journal article" date="2019" name="Sci. Rep.">
        <title>Orb-weaving spider Araneus ventricosus genome elucidates the spidroin gene catalogue.</title>
        <authorList>
            <person name="Kono N."/>
            <person name="Nakamura H."/>
            <person name="Ohtoshi R."/>
            <person name="Moran D.A.P."/>
            <person name="Shinohara A."/>
            <person name="Yoshida Y."/>
            <person name="Fujiwara M."/>
            <person name="Mori M."/>
            <person name="Tomita M."/>
            <person name="Arakawa K."/>
        </authorList>
    </citation>
    <scope>NUCLEOTIDE SEQUENCE [LARGE SCALE GENOMIC DNA]</scope>
</reference>
<keyword evidence="2" id="KW-0472">Membrane</keyword>
<proteinExistence type="inferred from homology"/>
<keyword evidence="2" id="KW-0812">Transmembrane</keyword>
<feature type="domain" description="Exostosin GT47" evidence="3">
    <location>
        <begin position="88"/>
        <end position="360"/>
    </location>
</feature>
<comment type="similarity">
    <text evidence="1">Belongs to the glycosyltransferase 47 family.</text>
</comment>
<dbReference type="Pfam" id="PF03016">
    <property type="entry name" value="Exostosin_GT47"/>
    <property type="match status" value="1"/>
</dbReference>
<sequence length="419" mass="47773">MGFNRVQRTKNILFYNLTCIFVVALVLVALLVLRSWNIGHEEELFTLRYVENSPEIQIASSALQAKIRDRDCNFFNCFDVFKCGYSGKKLSIYIYPIKKFVDDEEVLISVPFSVEFMEILRTIYSSPYYEPDPKKACIFVISLDLLNQNNVRLKETSQILSSLPYWNSGTNHLLFNFLPGSVPDYNPVLEIDLDRGMIAGAGFSTWTYRKTHDISIPVFSLLGHPFDLATCKEGSRQYLATSAQNNIHFEYRNELEDLSEEHPELLVLNRCSQGNTTLRCRGGETFLYPEVLEESTFCLIIRGARLGQTTLSDAMKAGCIPVIVADGYVLPFAENIDWQRASISVFEENLADLIHILKSVSDERISEMRSQACFLWEKYFSSISHVTNAVLNVLNSRIFPHHALTYEDWNNAPGEVCAL</sequence>
<dbReference type="OrthoDB" id="5954868at2759"/>
<name>A0A4Y2CWF7_ARAVE</name>
<evidence type="ECO:0000313" key="5">
    <source>
        <dbReference type="Proteomes" id="UP000499080"/>
    </source>
</evidence>
<organism evidence="4 5">
    <name type="scientific">Araneus ventricosus</name>
    <name type="common">Orbweaver spider</name>
    <name type="synonym">Epeira ventricosa</name>
    <dbReference type="NCBI Taxonomy" id="182803"/>
    <lineage>
        <taxon>Eukaryota</taxon>
        <taxon>Metazoa</taxon>
        <taxon>Ecdysozoa</taxon>
        <taxon>Arthropoda</taxon>
        <taxon>Chelicerata</taxon>
        <taxon>Arachnida</taxon>
        <taxon>Araneae</taxon>
        <taxon>Araneomorphae</taxon>
        <taxon>Entelegynae</taxon>
        <taxon>Araneoidea</taxon>
        <taxon>Araneidae</taxon>
        <taxon>Araneus</taxon>
    </lineage>
</organism>
<evidence type="ECO:0000259" key="3">
    <source>
        <dbReference type="Pfam" id="PF03016"/>
    </source>
</evidence>
<dbReference type="InterPro" id="IPR004263">
    <property type="entry name" value="Exostosin"/>
</dbReference>
<dbReference type="AlphaFoldDB" id="A0A4Y2CWF7"/>
<keyword evidence="5" id="KW-1185">Reference proteome</keyword>
<accession>A0A4Y2CWF7</accession>
<dbReference type="EMBL" id="BGPR01000256">
    <property type="protein sequence ID" value="GBM08419.1"/>
    <property type="molecule type" value="Genomic_DNA"/>
</dbReference>
<gene>
    <name evidence="4" type="primary">Ext2_1</name>
    <name evidence="4" type="ORF">AVEN_108405_1</name>
</gene>
<feature type="transmembrane region" description="Helical" evidence="2">
    <location>
        <begin position="12"/>
        <end position="33"/>
    </location>
</feature>
<dbReference type="Proteomes" id="UP000499080">
    <property type="component" value="Unassembled WGS sequence"/>
</dbReference>